<evidence type="ECO:0000256" key="1">
    <source>
        <dbReference type="ARBA" id="ARBA00009477"/>
    </source>
</evidence>
<dbReference type="InterPro" id="IPR058982">
    <property type="entry name" value="Beta-barrel_AprE"/>
</dbReference>
<dbReference type="EMBL" id="JBHULV010000046">
    <property type="protein sequence ID" value="MFD2732629.1"/>
    <property type="molecule type" value="Genomic_DNA"/>
</dbReference>
<reference evidence="9" key="1">
    <citation type="journal article" date="2019" name="Int. J. Syst. Evol. Microbiol.">
        <title>The Global Catalogue of Microorganisms (GCM) 10K type strain sequencing project: providing services to taxonomists for standard genome sequencing and annotation.</title>
        <authorList>
            <consortium name="The Broad Institute Genomics Platform"/>
            <consortium name="The Broad Institute Genome Sequencing Center for Infectious Disease"/>
            <person name="Wu L."/>
            <person name="Ma J."/>
        </authorList>
    </citation>
    <scope>NUCLEOTIDE SEQUENCE [LARGE SCALE GENOMIC DNA]</scope>
    <source>
        <strain evidence="9">KCTC 42456</strain>
    </source>
</reference>
<dbReference type="InterPro" id="IPR058625">
    <property type="entry name" value="MdtA-like_BSH"/>
</dbReference>
<dbReference type="Pfam" id="PF25917">
    <property type="entry name" value="BSH_RND"/>
    <property type="match status" value="1"/>
</dbReference>
<comment type="caution">
    <text evidence="8">The sequence shown here is derived from an EMBL/GenBank/DDBJ whole genome shotgun (WGS) entry which is preliminary data.</text>
</comment>
<comment type="similarity">
    <text evidence="1">Belongs to the membrane fusion protein (MFP) (TC 8.A.1) family.</text>
</comment>
<dbReference type="NCBIfam" id="TIGR01730">
    <property type="entry name" value="RND_mfp"/>
    <property type="match status" value="1"/>
</dbReference>
<dbReference type="RefSeq" id="WP_379040440.1">
    <property type="nucleotide sequence ID" value="NZ_JBHSKW010000003.1"/>
</dbReference>
<protein>
    <submittedName>
        <fullName evidence="8">Efflux RND transporter periplasmic adaptor subunit</fullName>
    </submittedName>
</protein>
<evidence type="ECO:0000256" key="2">
    <source>
        <dbReference type="SAM" id="Coils"/>
    </source>
</evidence>
<organism evidence="8 9">
    <name type="scientific">Pedobacter alpinus</name>
    <dbReference type="NCBI Taxonomy" id="1590643"/>
    <lineage>
        <taxon>Bacteria</taxon>
        <taxon>Pseudomonadati</taxon>
        <taxon>Bacteroidota</taxon>
        <taxon>Sphingobacteriia</taxon>
        <taxon>Sphingobacteriales</taxon>
        <taxon>Sphingobacteriaceae</taxon>
        <taxon>Pedobacter</taxon>
    </lineage>
</organism>
<dbReference type="PANTHER" id="PTHR30469:SF33">
    <property type="entry name" value="SLR1207 PROTEIN"/>
    <property type="match status" value="1"/>
</dbReference>
<dbReference type="InterPro" id="IPR058637">
    <property type="entry name" value="YknX-like_C"/>
</dbReference>
<evidence type="ECO:0000259" key="5">
    <source>
        <dbReference type="Pfam" id="PF25917"/>
    </source>
</evidence>
<keyword evidence="9" id="KW-1185">Reference proteome</keyword>
<dbReference type="Pfam" id="PF25989">
    <property type="entry name" value="YknX_C"/>
    <property type="match status" value="1"/>
</dbReference>
<feature type="domain" description="AprE-like beta-barrel" evidence="7">
    <location>
        <begin position="240"/>
        <end position="332"/>
    </location>
</feature>
<dbReference type="Proteomes" id="UP001597546">
    <property type="component" value="Unassembled WGS sequence"/>
</dbReference>
<accession>A0ABW5TUU6</accession>
<dbReference type="PANTHER" id="PTHR30469">
    <property type="entry name" value="MULTIDRUG RESISTANCE PROTEIN MDTA"/>
    <property type="match status" value="1"/>
</dbReference>
<proteinExistence type="inferred from homology"/>
<feature type="domain" description="Multidrug resistance protein MdtA-like barrel-sandwich hybrid" evidence="5">
    <location>
        <begin position="62"/>
        <end position="221"/>
    </location>
</feature>
<dbReference type="Pfam" id="PF26002">
    <property type="entry name" value="Beta-barrel_AprE"/>
    <property type="match status" value="1"/>
</dbReference>
<feature type="coiled-coil region" evidence="2">
    <location>
        <begin position="115"/>
        <end position="173"/>
    </location>
</feature>
<dbReference type="PRINTS" id="PR01490">
    <property type="entry name" value="RTXTOXIND"/>
</dbReference>
<dbReference type="Gene3D" id="2.40.30.170">
    <property type="match status" value="1"/>
</dbReference>
<dbReference type="InterPro" id="IPR006143">
    <property type="entry name" value="RND_pump_MFP"/>
</dbReference>
<evidence type="ECO:0000259" key="7">
    <source>
        <dbReference type="Pfam" id="PF26002"/>
    </source>
</evidence>
<evidence type="ECO:0000259" key="6">
    <source>
        <dbReference type="Pfam" id="PF25989"/>
    </source>
</evidence>
<dbReference type="Gene3D" id="2.40.50.100">
    <property type="match status" value="2"/>
</dbReference>
<feature type="region of interest" description="Disordered" evidence="3">
    <location>
        <begin position="346"/>
        <end position="372"/>
    </location>
</feature>
<evidence type="ECO:0000313" key="8">
    <source>
        <dbReference type="EMBL" id="MFD2732629.1"/>
    </source>
</evidence>
<dbReference type="Pfam" id="PF25876">
    <property type="entry name" value="HH_MFP_RND"/>
    <property type="match status" value="1"/>
</dbReference>
<feature type="domain" description="Multidrug resistance protein MdtA-like alpha-helical hairpin" evidence="4">
    <location>
        <begin position="116"/>
        <end position="184"/>
    </location>
</feature>
<keyword evidence="2" id="KW-0175">Coiled coil</keyword>
<dbReference type="Gene3D" id="2.40.420.20">
    <property type="match status" value="1"/>
</dbReference>
<dbReference type="SUPFAM" id="SSF111369">
    <property type="entry name" value="HlyD-like secretion proteins"/>
    <property type="match status" value="1"/>
</dbReference>
<name>A0ABW5TUU6_9SPHI</name>
<feature type="domain" description="YknX-like C-terminal permuted SH3-like" evidence="6">
    <location>
        <begin position="378"/>
        <end position="426"/>
    </location>
</feature>
<dbReference type="InterPro" id="IPR058624">
    <property type="entry name" value="MdtA-like_HH"/>
</dbReference>
<evidence type="ECO:0000256" key="3">
    <source>
        <dbReference type="SAM" id="MobiDB-lite"/>
    </source>
</evidence>
<sequence length="450" mass="48755">MNKTLRNVLIIVGVLVILAVVANKMGWVGKGKTTQVAVTKVSQANIVETVSASGKIQPEVEVKLSPEVSGEIVELTVKEGDVVKKGQLLCRIKPDILASGYERTVASYNAQKSSVASSQQQLLQSEANFKNIEARFRRNEKLFRDKVISAAEYDAAKAEYTSARASLEAAKQAVVGAKFGLQQSGAVVKEASDNLARTSIYAPVDGVVSKLSIEKGERVVGTAQMSGTEIMTIANLNSMEVNVDVNENDINRLSLGDTAIIEVDAFLDKKFKGIVTEIASSANVVGASADQVTNFAVKIRILPESYETLKNKGLTNSPFRPGLSATVDIQTEKTLGLTIPIQSVTVREEDKKEETDSKVDKPKADDKDDKKEKNKVKAKEYVFVVENGKVKQVEVKTGIQDDQNILIVSGLKAGQQVVSAPYSAISKTLKDKMEVEVVEKSKLFSTDKKD</sequence>
<gene>
    <name evidence="8" type="ORF">ACFSSE_13050</name>
</gene>
<evidence type="ECO:0000313" key="9">
    <source>
        <dbReference type="Proteomes" id="UP001597546"/>
    </source>
</evidence>
<evidence type="ECO:0000259" key="4">
    <source>
        <dbReference type="Pfam" id="PF25876"/>
    </source>
</evidence>